<dbReference type="Pfam" id="PF08378">
    <property type="entry name" value="NERD"/>
    <property type="match status" value="1"/>
</dbReference>
<dbReference type="KEGG" id="cdev:CIGN_0010"/>
<accession>A0A381D6J9</accession>
<accession>A0A1X9SQ30</accession>
<proteinExistence type="predicted"/>
<dbReference type="STRING" id="1660064.CIGN_0010"/>
<dbReference type="InterPro" id="IPR011528">
    <property type="entry name" value="NERD"/>
</dbReference>
<dbReference type="Proteomes" id="UP000194309">
    <property type="component" value="Chromosome"/>
</dbReference>
<evidence type="ECO:0000313" key="1">
    <source>
        <dbReference type="EMBL" id="ARQ98356.1"/>
    </source>
</evidence>
<name>A0A1X9SQ30_9BACT</name>
<protein>
    <submittedName>
        <fullName evidence="1">Nuclease-related domain protein</fullName>
    </submittedName>
</protein>
<organism evidence="1 2">
    <name type="scientific">Campylobacter devanensis</name>
    <dbReference type="NCBI Taxonomy" id="3161138"/>
    <lineage>
        <taxon>Bacteria</taxon>
        <taxon>Pseudomonadati</taxon>
        <taxon>Campylobacterota</taxon>
        <taxon>Epsilonproteobacteria</taxon>
        <taxon>Campylobacterales</taxon>
        <taxon>Campylobacteraceae</taxon>
        <taxon>Campylobacter</taxon>
    </lineage>
</organism>
<reference evidence="1 2" key="1">
    <citation type="journal article" date="2017" name="Genome Biol. Evol.">
        <title>Comparative Genomic Analysis Identifies a Campylobacter Clade Deficient in Selenium Metabolism.</title>
        <authorList>
            <person name="Miller W.G."/>
            <person name="Yee E."/>
            <person name="Lopes B.S."/>
            <person name="Chapman M.H."/>
            <person name="Huynh S."/>
            <person name="Bono J.L."/>
            <person name="Parker C.T."/>
            <person name="Strachan N.J.C."/>
            <person name="Forbes K.J."/>
        </authorList>
    </citation>
    <scope>NUCLEOTIDE SEQUENCE [LARGE SCALE GENOMIC DNA]</scope>
    <source>
        <strain evidence="1 2">NCTC 13003</strain>
    </source>
</reference>
<dbReference type="OrthoDB" id="5441773at2"/>
<gene>
    <name evidence="1" type="ORF">CIGN_0010</name>
</gene>
<evidence type="ECO:0000313" key="2">
    <source>
        <dbReference type="Proteomes" id="UP000194309"/>
    </source>
</evidence>
<dbReference type="EMBL" id="CP018788">
    <property type="protein sequence ID" value="ARQ98356.1"/>
    <property type="molecule type" value="Genomic_DNA"/>
</dbReference>
<dbReference type="AlphaFoldDB" id="A0A1X9SQ30"/>
<sequence length="143" mass="16476">MGIINIEKFLVKYLKGEEIVIKSLISILQHSNENYYLIPKAKFQNANIIYEIDILLIHPMLGIYIIEVKNWKSLDNIDENNSPFNQASKYKNIILSVLNENFNRTPINVEMRAIFPNISKSDAKENLKSAASELAVSRLFFKS</sequence>
<keyword evidence="2" id="KW-1185">Reference proteome</keyword>